<organism evidence="3 4">
    <name type="scientific">Ornithinimicrobium avium</name>
    <dbReference type="NCBI Taxonomy" id="2283195"/>
    <lineage>
        <taxon>Bacteria</taxon>
        <taxon>Bacillati</taxon>
        <taxon>Actinomycetota</taxon>
        <taxon>Actinomycetes</taxon>
        <taxon>Micrococcales</taxon>
        <taxon>Ornithinimicrobiaceae</taxon>
        <taxon>Ornithinimicrobium</taxon>
    </lineage>
</organism>
<dbReference type="Pfam" id="PF12840">
    <property type="entry name" value="HTH_20"/>
    <property type="match status" value="1"/>
</dbReference>
<sequence length="130" mass="14200">MVNHVAVFAALGERSRSTMVQRLSTTEASVSELAAEAAISLPATLKHVRVLEEAGLVSRTKRGRTVTVRLQPETLAGSEAWLRRTRSLWTERLEALAASFATDDSTHDDRAEPAADTDGTHDTDATEDRR</sequence>
<proteinExistence type="predicted"/>
<keyword evidence="4" id="KW-1185">Reference proteome</keyword>
<dbReference type="InterPro" id="IPR001845">
    <property type="entry name" value="HTH_ArsR_DNA-bd_dom"/>
</dbReference>
<dbReference type="PRINTS" id="PR00778">
    <property type="entry name" value="HTHARSR"/>
</dbReference>
<evidence type="ECO:0000313" key="4">
    <source>
        <dbReference type="Proteomes" id="UP000253790"/>
    </source>
</evidence>
<evidence type="ECO:0000313" key="3">
    <source>
        <dbReference type="EMBL" id="AXH96196.1"/>
    </source>
</evidence>
<evidence type="ECO:0000256" key="1">
    <source>
        <dbReference type="SAM" id="MobiDB-lite"/>
    </source>
</evidence>
<dbReference type="SUPFAM" id="SSF46785">
    <property type="entry name" value="Winged helix' DNA-binding domain"/>
    <property type="match status" value="1"/>
</dbReference>
<dbReference type="CDD" id="cd00090">
    <property type="entry name" value="HTH_ARSR"/>
    <property type="match status" value="1"/>
</dbReference>
<feature type="domain" description="HTH arsR-type" evidence="2">
    <location>
        <begin position="1"/>
        <end position="100"/>
    </location>
</feature>
<dbReference type="GO" id="GO:0003700">
    <property type="term" value="F:DNA-binding transcription factor activity"/>
    <property type="evidence" value="ECO:0007669"/>
    <property type="project" value="InterPro"/>
</dbReference>
<reference evidence="3 4" key="1">
    <citation type="submission" date="2018-07" db="EMBL/GenBank/DDBJ databases">
        <title>Complete genome sequencing of Ornithinimicrobium sp. AMA3305.</title>
        <authorList>
            <person name="Bae J.-W."/>
        </authorList>
    </citation>
    <scope>NUCLEOTIDE SEQUENCE [LARGE SCALE GENOMIC DNA]</scope>
    <source>
        <strain evidence="3 4">AMA3305</strain>
    </source>
</reference>
<accession>A0A345NMD8</accession>
<dbReference type="NCBIfam" id="NF033788">
    <property type="entry name" value="HTH_metalloreg"/>
    <property type="match status" value="1"/>
</dbReference>
<evidence type="ECO:0000259" key="2">
    <source>
        <dbReference type="PROSITE" id="PS50987"/>
    </source>
</evidence>
<name>A0A345NMD8_9MICO</name>
<dbReference type="PANTHER" id="PTHR38600">
    <property type="entry name" value="TRANSCRIPTIONAL REGULATORY PROTEIN"/>
    <property type="match status" value="1"/>
</dbReference>
<dbReference type="RefSeq" id="WP_114927961.1">
    <property type="nucleotide sequence ID" value="NZ_CP031229.1"/>
</dbReference>
<dbReference type="PROSITE" id="PS50987">
    <property type="entry name" value="HTH_ARSR_2"/>
    <property type="match status" value="1"/>
</dbReference>
<feature type="region of interest" description="Disordered" evidence="1">
    <location>
        <begin position="100"/>
        <end position="130"/>
    </location>
</feature>
<dbReference type="EMBL" id="CP031229">
    <property type="protein sequence ID" value="AXH96196.1"/>
    <property type="molecule type" value="Genomic_DNA"/>
</dbReference>
<dbReference type="SMART" id="SM00418">
    <property type="entry name" value="HTH_ARSR"/>
    <property type="match status" value="1"/>
</dbReference>
<gene>
    <name evidence="3" type="ORF">DV701_08670</name>
</gene>
<dbReference type="InterPro" id="IPR011991">
    <property type="entry name" value="ArsR-like_HTH"/>
</dbReference>
<dbReference type="Gene3D" id="1.10.10.10">
    <property type="entry name" value="Winged helix-like DNA-binding domain superfamily/Winged helix DNA-binding domain"/>
    <property type="match status" value="1"/>
</dbReference>
<protein>
    <submittedName>
        <fullName evidence="3">ArsR family transcriptional regulator</fullName>
    </submittedName>
</protein>
<dbReference type="InterPro" id="IPR036390">
    <property type="entry name" value="WH_DNA-bd_sf"/>
</dbReference>
<dbReference type="OrthoDB" id="9806976at2"/>
<dbReference type="AlphaFoldDB" id="A0A345NMD8"/>
<dbReference type="Proteomes" id="UP000253790">
    <property type="component" value="Chromosome"/>
</dbReference>
<feature type="compositionally biased region" description="Basic and acidic residues" evidence="1">
    <location>
        <begin position="104"/>
        <end position="130"/>
    </location>
</feature>
<dbReference type="PANTHER" id="PTHR38600:SF2">
    <property type="entry name" value="SLL0088 PROTEIN"/>
    <property type="match status" value="1"/>
</dbReference>
<dbReference type="KEGG" id="orn:DV701_08670"/>
<dbReference type="InterPro" id="IPR036388">
    <property type="entry name" value="WH-like_DNA-bd_sf"/>
</dbReference>